<feature type="non-terminal residue" evidence="3">
    <location>
        <position position="320"/>
    </location>
</feature>
<dbReference type="PANTHER" id="PTHR33223:SF11">
    <property type="entry name" value="ELEMENT PROTEIN, PUTATIVE-RELATED"/>
    <property type="match status" value="1"/>
</dbReference>
<evidence type="ECO:0000259" key="2">
    <source>
        <dbReference type="Pfam" id="PF03732"/>
    </source>
</evidence>
<reference evidence="3" key="1">
    <citation type="journal article" date="2019" name="Sci. Rep.">
        <title>Draft genome of Tanacetum cinerariifolium, the natural source of mosquito coil.</title>
        <authorList>
            <person name="Yamashiro T."/>
            <person name="Shiraishi A."/>
            <person name="Satake H."/>
            <person name="Nakayama K."/>
        </authorList>
    </citation>
    <scope>NUCLEOTIDE SEQUENCE</scope>
</reference>
<feature type="compositionally biased region" description="Pro residues" evidence="1">
    <location>
        <begin position="46"/>
        <end position="57"/>
    </location>
</feature>
<sequence>MSTHSNSSHLFSPLRDPESLIRRKNLGEPSSLFDFEEFMNNNHNQEPPPQNGPPPTVRPNGQAPRTMKELCQPSINGQGGPIAPILIQATDFGLRHHMIQQIQNTCQFHRLPGDDANRHIDKFLEITQHMKQNGVSDDALRLSLFPYSLTHHAIAWYDRLPRNSIHSFDDTMRKFLSKYFPPSMVTKLRNEITKFKQKPHESLFEARHQDTINTAAGGTFMQKTPEECYELIENMIAHHNHWDTSAIRDETSRNISSTSTTESPEVVRQLEMMNKNFSEMMRLQTVKAIDMKCETCGGPHSFTECPAIGGYTKETAYATT</sequence>
<comment type="caution">
    <text evidence="3">The sequence shown here is derived from an EMBL/GenBank/DDBJ whole genome shotgun (WGS) entry which is preliminary data.</text>
</comment>
<dbReference type="EMBL" id="BKCJ010293741">
    <property type="protein sequence ID" value="GEZ55912.1"/>
    <property type="molecule type" value="Genomic_DNA"/>
</dbReference>
<feature type="region of interest" description="Disordered" evidence="1">
    <location>
        <begin position="39"/>
        <end position="65"/>
    </location>
</feature>
<evidence type="ECO:0000313" key="3">
    <source>
        <dbReference type="EMBL" id="GEZ55912.1"/>
    </source>
</evidence>
<dbReference type="PANTHER" id="PTHR33223">
    <property type="entry name" value="CCHC-TYPE DOMAIN-CONTAINING PROTEIN"/>
    <property type="match status" value="1"/>
</dbReference>
<feature type="domain" description="Retrotransposon gag" evidence="2">
    <location>
        <begin position="144"/>
        <end position="207"/>
    </location>
</feature>
<evidence type="ECO:0000256" key="1">
    <source>
        <dbReference type="SAM" id="MobiDB-lite"/>
    </source>
</evidence>
<organism evidence="3">
    <name type="scientific">Tanacetum cinerariifolium</name>
    <name type="common">Dalmatian daisy</name>
    <name type="synonym">Chrysanthemum cinerariifolium</name>
    <dbReference type="NCBI Taxonomy" id="118510"/>
    <lineage>
        <taxon>Eukaryota</taxon>
        <taxon>Viridiplantae</taxon>
        <taxon>Streptophyta</taxon>
        <taxon>Embryophyta</taxon>
        <taxon>Tracheophyta</taxon>
        <taxon>Spermatophyta</taxon>
        <taxon>Magnoliopsida</taxon>
        <taxon>eudicotyledons</taxon>
        <taxon>Gunneridae</taxon>
        <taxon>Pentapetalae</taxon>
        <taxon>asterids</taxon>
        <taxon>campanulids</taxon>
        <taxon>Asterales</taxon>
        <taxon>Asteraceae</taxon>
        <taxon>Asteroideae</taxon>
        <taxon>Anthemideae</taxon>
        <taxon>Anthemidinae</taxon>
        <taxon>Tanacetum</taxon>
    </lineage>
</organism>
<dbReference type="Pfam" id="PF03732">
    <property type="entry name" value="Retrotrans_gag"/>
    <property type="match status" value="1"/>
</dbReference>
<dbReference type="InterPro" id="IPR005162">
    <property type="entry name" value="Retrotrans_gag_dom"/>
</dbReference>
<dbReference type="AlphaFoldDB" id="A0A699II19"/>
<name>A0A699II19_TANCI</name>
<proteinExistence type="predicted"/>
<gene>
    <name evidence="3" type="ORF">Tci_527885</name>
</gene>
<accession>A0A699II19</accession>
<protein>
    <recommendedName>
        <fullName evidence="2">Retrotransposon gag domain-containing protein</fullName>
    </recommendedName>
</protein>